<evidence type="ECO:0000313" key="8">
    <source>
        <dbReference type="Proteomes" id="UP001055025"/>
    </source>
</evidence>
<comment type="caution">
    <text evidence="7">The sequence shown here is derived from an EMBL/GenBank/DDBJ whole genome shotgun (WGS) entry which is preliminary data.</text>
</comment>
<dbReference type="InterPro" id="IPR013783">
    <property type="entry name" value="Ig-like_fold"/>
</dbReference>
<keyword evidence="8" id="KW-1185">Reference proteome</keyword>
<accession>A0AAV5B650</accession>
<evidence type="ECO:0000256" key="1">
    <source>
        <dbReference type="ARBA" id="ARBA00004613"/>
    </source>
</evidence>
<feature type="compositionally biased region" description="Acidic residues" evidence="5">
    <location>
        <begin position="965"/>
        <end position="977"/>
    </location>
</feature>
<dbReference type="Proteomes" id="UP001055025">
    <property type="component" value="Unassembled WGS sequence"/>
</dbReference>
<feature type="transmembrane region" description="Helical" evidence="6">
    <location>
        <begin position="1431"/>
        <end position="1451"/>
    </location>
</feature>
<dbReference type="SUPFAM" id="SSF49313">
    <property type="entry name" value="Cadherin-like"/>
    <property type="match status" value="1"/>
</dbReference>
<dbReference type="GO" id="GO:0005509">
    <property type="term" value="F:calcium ion binding"/>
    <property type="evidence" value="ECO:0007669"/>
    <property type="project" value="InterPro"/>
</dbReference>
<feature type="transmembrane region" description="Helical" evidence="6">
    <location>
        <begin position="30"/>
        <end position="54"/>
    </location>
</feature>
<evidence type="ECO:0000256" key="6">
    <source>
        <dbReference type="SAM" id="Phobius"/>
    </source>
</evidence>
<feature type="compositionally biased region" description="Acidic residues" evidence="5">
    <location>
        <begin position="1098"/>
        <end position="1110"/>
    </location>
</feature>
<feature type="region of interest" description="Disordered" evidence="5">
    <location>
        <begin position="473"/>
        <end position="510"/>
    </location>
</feature>
<sequence>MDHKNVSAGPPVNKRGVKVERVPRYGLRKLSVGLVSCMLGGTMMLVSPVAAVAAESQPAIATRSIDPNLPFAAKGVEENPSLRYAGLEYKSVDDKGNIVLNEAKWAKLATGWGHDDSIQLSGQYLLYFDNPDFYNEVASISAAGKPMNKVTNVDGKEVQPGKLWSIGIANPNPFDYAKIGIVTNHDIVITLKDGQTLDSLGLADTPVNFGSVWLTDEGLIDPNGSSNGFILKNNDKILPDDQYYSGLGRNFCNGEMIQNIIFDQKTRTIRSVHTFKPDQNFLQSNYSWLLYVKERVPAELLKYIKVNDVKLGVSDKLGNYTGDNEWIDLNVDDSGLVDSSRTPAVSIADIDTSSNGDKNAAKERFKEARTNLDNKVFWGTLGQSRNYTISYTLKDDIDSAQFVRDLAEYVKKNGSQLNVDSWLEADFPDSFIGGGMLVGGNDNGDPTKMIKGSYANAFIDLTDSDGDGIPDFSENNMGTNPALYDTDGDGRSDGDELTLDQTGPVDPKSFKVGVGPLIPPADYDPAATKPGETTLYLNGGDRNSSVAGSHAVFLTKEPSAACDSSTGVVDPNSVQQVSNSDTKLILALRPYDAATKKFDATATGDSLGVPDKEYNSDAINAGIDHADLLGKIPAELVIPDTHKLAPGDYQLVVYRSADDPNPVPGEVIHVVADAPTALDATVTAPGPQTEGQAVPAGTKVVEPNKPGSTIRGDVVAGMAVNPQGELTGTPTIDDWKDGETERVVKLPVTVTNGSETKRVEVPVTVKRPQAALDATVTAPGPQTEGQAVPAGTKVVEPNKPGSTIRGDVVAGMAVNPQGELTGTPTIDDWKDGETERVVKLPVTVTNGSETKQVEVPVTVKRPQAALDATVTAPGPQLEGEAITPVKAVEPNRPGSVITSTQTNGILVDGQGQVVGTPSITDWGATEEERTVQVPVRVTNGGETKDVVVNVTVQRDTDGDGIPDVTDPDDDNDGFTDEDEKKAGTDPKDPNSKPQAPAALDVAVKNPTPQLEGKGITPVTVVTPNKEGSTIKGTIAFGMAVNPQGKLTGTPTIDDWGKDEEQREVELPVKVTNGTESKDVVVKVTVLRDTDGDGIPDVTDPDDDNDGVTDEDEKKEGTDPKDPNSKPAALDVEVKKPSPVIEDQDLKPEKVVTPNKKDAEILFNTDAGCSVDSEGNTKGHAIVNDWGKTEEQREVTVPGVVKYGSEKKSADVVFTVLRDTDNDGIPDVTDPDDDNDGVSDEDEIKHGTDPKDPSSKPVDFTLGNGDQTIKDGDPIKDMPVTKGDKDKIDLKGPDGLTYDEDKGVITGTPTIDDWGKDEEERTLTGTVTVTYPDGSTEDKEFTITVQRDTDGDGTPDVTDPDDDNDGFTDDQENQAGTDPKDPNSKPENAKPEAPSQGNSSNGNGDNGGTNGAPSKTVFSAGGFLPKLGDAGAIAGILGSAGAAVAGAVALVFRRRNHNDGE</sequence>
<feature type="compositionally biased region" description="Acidic residues" evidence="5">
    <location>
        <begin position="1357"/>
        <end position="1371"/>
    </location>
</feature>
<dbReference type="RefSeq" id="WP_265590970.1">
    <property type="nucleotide sequence ID" value="NZ_BQKC01000001.1"/>
</dbReference>
<evidence type="ECO:0000313" key="7">
    <source>
        <dbReference type="EMBL" id="GJM55930.1"/>
    </source>
</evidence>
<dbReference type="Gene3D" id="2.60.40.10">
    <property type="entry name" value="Immunoglobulins"/>
    <property type="match status" value="1"/>
</dbReference>
<dbReference type="InterPro" id="IPR028974">
    <property type="entry name" value="TSP_type-3_rpt"/>
</dbReference>
<keyword evidence="3" id="KW-0732">Signal</keyword>
<keyword evidence="6" id="KW-0472">Membrane</keyword>
<dbReference type="Gene3D" id="4.10.1080.10">
    <property type="entry name" value="TSP type-3 repeat"/>
    <property type="match status" value="1"/>
</dbReference>
<dbReference type="GO" id="GO:0016020">
    <property type="term" value="C:membrane"/>
    <property type="evidence" value="ECO:0007669"/>
    <property type="project" value="InterPro"/>
</dbReference>
<keyword evidence="6" id="KW-1133">Transmembrane helix</keyword>
<feature type="compositionally biased region" description="Basic and acidic residues" evidence="5">
    <location>
        <begin position="978"/>
        <end position="990"/>
    </location>
</feature>
<name>A0AAV5B650_9ACTN</name>
<keyword evidence="2" id="KW-0964">Secreted</keyword>
<dbReference type="Pfam" id="PF18884">
    <property type="entry name" value="TSP3_bac"/>
    <property type="match status" value="6"/>
</dbReference>
<feature type="compositionally biased region" description="Acidic residues" evidence="5">
    <location>
        <begin position="1228"/>
        <end position="1241"/>
    </location>
</feature>
<reference evidence="7" key="1">
    <citation type="journal article" date="2022" name="Int. J. Syst. Evol. Microbiol.">
        <title>Granulimonas faecalis gen. nov., sp. nov., and Leptogranulimonas caecicola gen. nov., sp. nov., novel lactate-producing Atopobiaceae bacteria isolated from mouse intestines, and an emended description of the family Atopobiaceae.</title>
        <authorList>
            <person name="Morinaga K."/>
            <person name="Kusada H."/>
            <person name="Sakamoto S."/>
            <person name="Murakami T."/>
            <person name="Toyoda A."/>
            <person name="Mori H."/>
            <person name="Meng X.Y."/>
            <person name="Takashino M."/>
            <person name="Murotomi K."/>
            <person name="Tamaki H."/>
        </authorList>
    </citation>
    <scope>NUCLEOTIDE SEQUENCE</scope>
    <source>
        <strain evidence="7">OPF53</strain>
    </source>
</reference>
<dbReference type="GO" id="GO:0005975">
    <property type="term" value="P:carbohydrate metabolic process"/>
    <property type="evidence" value="ECO:0007669"/>
    <property type="project" value="UniProtKB-ARBA"/>
</dbReference>
<dbReference type="InterPro" id="IPR059100">
    <property type="entry name" value="TSP3_bac"/>
</dbReference>
<protein>
    <submittedName>
        <fullName evidence="7">Uncharacterized protein</fullName>
    </submittedName>
</protein>
<gene>
    <name evidence="7" type="ORF">ATOP_15850</name>
</gene>
<dbReference type="InterPro" id="IPR015919">
    <property type="entry name" value="Cadherin-like_sf"/>
</dbReference>
<keyword evidence="6" id="KW-0812">Transmembrane</keyword>
<feature type="region of interest" description="Disordered" evidence="5">
    <location>
        <begin position="952"/>
        <end position="996"/>
    </location>
</feature>
<feature type="region of interest" description="Disordered" evidence="5">
    <location>
        <begin position="1086"/>
        <end position="1146"/>
    </location>
</feature>
<feature type="compositionally biased region" description="Basic and acidic residues" evidence="5">
    <location>
        <begin position="1242"/>
        <end position="1253"/>
    </location>
</feature>
<feature type="compositionally biased region" description="Basic and acidic residues" evidence="5">
    <location>
        <begin position="1281"/>
        <end position="1291"/>
    </location>
</feature>
<comment type="subcellular location">
    <subcellularLocation>
        <location evidence="1">Secreted</location>
    </subcellularLocation>
</comment>
<dbReference type="EMBL" id="BQKC01000001">
    <property type="protein sequence ID" value="GJM55930.1"/>
    <property type="molecule type" value="Genomic_DNA"/>
</dbReference>
<evidence type="ECO:0000256" key="2">
    <source>
        <dbReference type="ARBA" id="ARBA00022525"/>
    </source>
</evidence>
<feature type="region of interest" description="Disordered" evidence="5">
    <location>
        <begin position="686"/>
        <end position="710"/>
    </location>
</feature>
<feature type="compositionally biased region" description="Basic and acidic residues" evidence="5">
    <location>
        <begin position="1377"/>
        <end position="1389"/>
    </location>
</feature>
<organism evidence="7 8">
    <name type="scientific">Granulimonas faecalis</name>
    <dbReference type="NCBI Taxonomy" id="2894155"/>
    <lineage>
        <taxon>Bacteria</taxon>
        <taxon>Bacillati</taxon>
        <taxon>Actinomycetota</taxon>
        <taxon>Coriobacteriia</taxon>
        <taxon>Coriobacteriales</taxon>
        <taxon>Kribbibacteriaceae</taxon>
        <taxon>Granulimonas</taxon>
    </lineage>
</organism>
<evidence type="ECO:0000256" key="4">
    <source>
        <dbReference type="ARBA" id="ARBA00022837"/>
    </source>
</evidence>
<feature type="region of interest" description="Disordered" evidence="5">
    <location>
        <begin position="1217"/>
        <end position="1423"/>
    </location>
</feature>
<feature type="compositionally biased region" description="Basic and acidic residues" evidence="5">
    <location>
        <begin position="1111"/>
        <end position="1123"/>
    </location>
</feature>
<evidence type="ECO:0000256" key="5">
    <source>
        <dbReference type="SAM" id="MobiDB-lite"/>
    </source>
</evidence>
<evidence type="ECO:0000256" key="3">
    <source>
        <dbReference type="ARBA" id="ARBA00022729"/>
    </source>
</evidence>
<proteinExistence type="predicted"/>
<keyword evidence="4" id="KW-0106">Calcium</keyword>